<keyword evidence="1" id="KW-0472">Membrane</keyword>
<proteinExistence type="predicted"/>
<evidence type="ECO:0000313" key="2">
    <source>
        <dbReference type="EMBL" id="MEQ2457257.1"/>
    </source>
</evidence>
<organism evidence="2 3">
    <name type="scientific">Flavonifractor hominis</name>
    <dbReference type="NCBI Taxonomy" id="3133178"/>
    <lineage>
        <taxon>Bacteria</taxon>
        <taxon>Bacillati</taxon>
        <taxon>Bacillota</taxon>
        <taxon>Clostridia</taxon>
        <taxon>Eubacteriales</taxon>
        <taxon>Oscillospiraceae</taxon>
        <taxon>Flavonifractor</taxon>
    </lineage>
</organism>
<sequence>MEHTDYIFRISPYDREKFLPQVGKALEKRTELISRKKYPALWNVTDRLRALPGGKTRSRLRTKVLSVICLILGILLFVPGLMEPQELTVPLIAGAFAIGAGIGGLWRSRKHRVNAFEKAARKLLESVGSRSSEEETTVSFSDTGMTIAVDNNVSRPVPYHEFECAVETEDMILFVYAERVMVLQKSDLTTHTTEQFHAFLSEKIAEFW</sequence>
<gene>
    <name evidence="2" type="ORF">WMO45_12075</name>
</gene>
<comment type="caution">
    <text evidence="2">The sequence shown here is derived from an EMBL/GenBank/DDBJ whole genome shotgun (WGS) entry which is preliminary data.</text>
</comment>
<accession>A0ABV1ETP4</accession>
<feature type="transmembrane region" description="Helical" evidence="1">
    <location>
        <begin position="64"/>
        <end position="82"/>
    </location>
</feature>
<keyword evidence="3" id="KW-1185">Reference proteome</keyword>
<dbReference type="Proteomes" id="UP001440599">
    <property type="component" value="Unassembled WGS sequence"/>
</dbReference>
<dbReference type="RefSeq" id="WP_349141043.1">
    <property type="nucleotide sequence ID" value="NZ_JBBMFT010000010.1"/>
</dbReference>
<keyword evidence="1" id="KW-1133">Transmembrane helix</keyword>
<evidence type="ECO:0000256" key="1">
    <source>
        <dbReference type="SAM" id="Phobius"/>
    </source>
</evidence>
<name>A0ABV1ETP4_9FIRM</name>
<protein>
    <recommendedName>
        <fullName evidence="4">YcxB family protein</fullName>
    </recommendedName>
</protein>
<reference evidence="2 3" key="1">
    <citation type="submission" date="2024-03" db="EMBL/GenBank/DDBJ databases">
        <title>Human intestinal bacterial collection.</title>
        <authorList>
            <person name="Pauvert C."/>
            <person name="Hitch T.C.A."/>
            <person name="Clavel T."/>
        </authorList>
    </citation>
    <scope>NUCLEOTIDE SEQUENCE [LARGE SCALE GENOMIC DNA]</scope>
    <source>
        <strain evidence="2 3">CLA-AP-H34</strain>
    </source>
</reference>
<dbReference type="EMBL" id="JBBMFT010000010">
    <property type="protein sequence ID" value="MEQ2457257.1"/>
    <property type="molecule type" value="Genomic_DNA"/>
</dbReference>
<evidence type="ECO:0008006" key="4">
    <source>
        <dbReference type="Google" id="ProtNLM"/>
    </source>
</evidence>
<keyword evidence="1" id="KW-0812">Transmembrane</keyword>
<feature type="transmembrane region" description="Helical" evidence="1">
    <location>
        <begin position="88"/>
        <end position="106"/>
    </location>
</feature>
<evidence type="ECO:0000313" key="3">
    <source>
        <dbReference type="Proteomes" id="UP001440599"/>
    </source>
</evidence>